<dbReference type="Proteomes" id="UP000041254">
    <property type="component" value="Unassembled WGS sequence"/>
</dbReference>
<dbReference type="AlphaFoldDB" id="A0A0G4GQ98"/>
<proteinExistence type="predicted"/>
<dbReference type="EMBL" id="CDMY01000759">
    <property type="protein sequence ID" value="CEM32627.1"/>
    <property type="molecule type" value="Genomic_DNA"/>
</dbReference>
<reference evidence="1 2" key="1">
    <citation type="submission" date="2014-11" db="EMBL/GenBank/DDBJ databases">
        <authorList>
            <person name="Zhu J."/>
            <person name="Qi W."/>
            <person name="Song R."/>
        </authorList>
    </citation>
    <scope>NUCLEOTIDE SEQUENCE [LARGE SCALE GENOMIC DNA]</scope>
</reference>
<evidence type="ECO:0000313" key="2">
    <source>
        <dbReference type="Proteomes" id="UP000041254"/>
    </source>
</evidence>
<organism evidence="1 2">
    <name type="scientific">Vitrella brassicaformis (strain CCMP3155)</name>
    <dbReference type="NCBI Taxonomy" id="1169540"/>
    <lineage>
        <taxon>Eukaryota</taxon>
        <taxon>Sar</taxon>
        <taxon>Alveolata</taxon>
        <taxon>Colpodellida</taxon>
        <taxon>Vitrellaceae</taxon>
        <taxon>Vitrella</taxon>
    </lineage>
</organism>
<gene>
    <name evidence="1" type="ORF">Vbra_18313</name>
</gene>
<accession>A0A0G4GQ98</accession>
<dbReference type="VEuPathDB" id="CryptoDB:Vbra_18313"/>
<evidence type="ECO:0000313" key="1">
    <source>
        <dbReference type="EMBL" id="CEM32627.1"/>
    </source>
</evidence>
<dbReference type="InParanoid" id="A0A0G4GQ98"/>
<protein>
    <submittedName>
        <fullName evidence="1">Uncharacterized protein</fullName>
    </submittedName>
</protein>
<name>A0A0G4GQ98_VITBC</name>
<dbReference type="PhylomeDB" id="A0A0G4GQ98"/>
<sequence>MIHHCDRDQPHSHVTIMRSTTVTLKPPDVPPTHTLTSATVHAVMLHIKTNNPSMQLPVASKIVKLCVAMASDGLGRGFVSLQRGEDMMLRVGCGPTDSRWYLADIETKVADDIELWAIR</sequence>
<keyword evidence="2" id="KW-1185">Reference proteome</keyword>